<dbReference type="Gene3D" id="2.60.40.1090">
    <property type="entry name" value="Fimbrial-type adhesion domain"/>
    <property type="match status" value="1"/>
</dbReference>
<dbReference type="InterPro" id="IPR036937">
    <property type="entry name" value="Adhesion_dom_fimbrial_sf"/>
</dbReference>
<dbReference type="GO" id="GO:0009289">
    <property type="term" value="C:pilus"/>
    <property type="evidence" value="ECO:0007669"/>
    <property type="project" value="InterPro"/>
</dbReference>
<feature type="domain" description="Fimbrial-type adhesion" evidence="2">
    <location>
        <begin position="27"/>
        <end position="162"/>
    </location>
</feature>
<dbReference type="GO" id="GO:0007155">
    <property type="term" value="P:cell adhesion"/>
    <property type="evidence" value="ECO:0007669"/>
    <property type="project" value="InterPro"/>
</dbReference>
<feature type="signal peptide" evidence="1">
    <location>
        <begin position="1"/>
        <end position="23"/>
    </location>
</feature>
<keyword evidence="1" id="KW-0732">Signal</keyword>
<name>A0A484WW34_9ENTR</name>
<dbReference type="Pfam" id="PF00419">
    <property type="entry name" value="Fimbrial"/>
    <property type="match status" value="1"/>
</dbReference>
<dbReference type="InterPro" id="IPR008966">
    <property type="entry name" value="Adhesion_dom_sf"/>
</dbReference>
<evidence type="ECO:0000313" key="4">
    <source>
        <dbReference type="Proteomes" id="UP000351155"/>
    </source>
</evidence>
<evidence type="ECO:0000313" key="3">
    <source>
        <dbReference type="EMBL" id="VFS14977.1"/>
    </source>
</evidence>
<sequence length="162" mass="16896">MTNFASGTLILLGSLLCCGSILAADMNFHGVLTEPPPCTISNGQVIEVPFGDNIGVNTVDGAAHRQKVDYHITCDLNSSTDGLALSLSTTSPASFDASAVQTSLSGLGIRMMWDGKPAEFGQAVPVDPLDTPVLEAVPVKAPGVELAEGRFEAYVTLQAVYQ</sequence>
<gene>
    <name evidence="3" type="ORF">NCTC12126_01051</name>
</gene>
<dbReference type="AlphaFoldDB" id="A0A484WW34"/>
<evidence type="ECO:0000256" key="1">
    <source>
        <dbReference type="SAM" id="SignalP"/>
    </source>
</evidence>
<dbReference type="EMBL" id="CAADIW010000005">
    <property type="protein sequence ID" value="VFS14977.1"/>
    <property type="molecule type" value="Genomic_DNA"/>
</dbReference>
<accession>A0A484WW34</accession>
<proteinExistence type="predicted"/>
<protein>
    <submittedName>
        <fullName evidence="3">Fimbrial protein</fullName>
    </submittedName>
</protein>
<organism evidence="3 4">
    <name type="scientific">Enterobacter cancerogenus</name>
    <dbReference type="NCBI Taxonomy" id="69218"/>
    <lineage>
        <taxon>Bacteria</taxon>
        <taxon>Pseudomonadati</taxon>
        <taxon>Pseudomonadota</taxon>
        <taxon>Gammaproteobacteria</taxon>
        <taxon>Enterobacterales</taxon>
        <taxon>Enterobacteriaceae</taxon>
        <taxon>Enterobacter</taxon>
        <taxon>Enterobacter cloacae complex</taxon>
    </lineage>
</organism>
<reference evidence="3 4" key="1">
    <citation type="submission" date="2019-03" db="EMBL/GenBank/DDBJ databases">
        <authorList>
            <consortium name="Pathogen Informatics"/>
        </authorList>
    </citation>
    <scope>NUCLEOTIDE SEQUENCE [LARGE SCALE GENOMIC DNA]</scope>
    <source>
        <strain evidence="3 4">NCTC12126</strain>
    </source>
</reference>
<evidence type="ECO:0000259" key="2">
    <source>
        <dbReference type="Pfam" id="PF00419"/>
    </source>
</evidence>
<dbReference type="SUPFAM" id="SSF49401">
    <property type="entry name" value="Bacterial adhesins"/>
    <property type="match status" value="1"/>
</dbReference>
<dbReference type="InterPro" id="IPR000259">
    <property type="entry name" value="Adhesion_dom_fimbrial"/>
</dbReference>
<feature type="chain" id="PRO_5019765103" evidence="1">
    <location>
        <begin position="24"/>
        <end position="162"/>
    </location>
</feature>
<dbReference type="Proteomes" id="UP000351155">
    <property type="component" value="Unassembled WGS sequence"/>
</dbReference>